<dbReference type="AlphaFoldDB" id="A0AAN9T5T3"/>
<feature type="region of interest" description="Disordered" evidence="1">
    <location>
        <begin position="76"/>
        <end position="105"/>
    </location>
</feature>
<evidence type="ECO:0000313" key="2">
    <source>
        <dbReference type="EMBL" id="KAK7574110.1"/>
    </source>
</evidence>
<dbReference type="Proteomes" id="UP001367676">
    <property type="component" value="Unassembled WGS sequence"/>
</dbReference>
<name>A0AAN9T5T3_9HEMI</name>
<evidence type="ECO:0000313" key="3">
    <source>
        <dbReference type="Proteomes" id="UP001367676"/>
    </source>
</evidence>
<gene>
    <name evidence="2" type="ORF">V9T40_011301</name>
</gene>
<feature type="region of interest" description="Disordered" evidence="1">
    <location>
        <begin position="31"/>
        <end position="57"/>
    </location>
</feature>
<dbReference type="EMBL" id="JBBCAQ010000037">
    <property type="protein sequence ID" value="KAK7574110.1"/>
    <property type="molecule type" value="Genomic_DNA"/>
</dbReference>
<proteinExistence type="predicted"/>
<accession>A0AAN9T5T3</accession>
<comment type="caution">
    <text evidence="2">The sequence shown here is derived from an EMBL/GenBank/DDBJ whole genome shotgun (WGS) entry which is preliminary data.</text>
</comment>
<sequence>MSSSSYPYDSENASLYQANITPLAPPHPMPRFSYSHVVSTPPAAPLPPNSYSSNYAQPYQLPNANSLRKSTFSTYFTAPPAAEPSGSYSKHHLYEHDSHTHRKRK</sequence>
<protein>
    <submittedName>
        <fullName evidence="2">Uncharacterized protein</fullName>
    </submittedName>
</protein>
<keyword evidence="3" id="KW-1185">Reference proteome</keyword>
<reference evidence="2 3" key="1">
    <citation type="submission" date="2024-03" db="EMBL/GenBank/DDBJ databases">
        <title>Adaptation during the transition from Ophiocordyceps entomopathogen to insect associate is accompanied by gene loss and intensified selection.</title>
        <authorList>
            <person name="Ward C.M."/>
            <person name="Onetto C.A."/>
            <person name="Borneman A.R."/>
        </authorList>
    </citation>
    <scope>NUCLEOTIDE SEQUENCE [LARGE SCALE GENOMIC DNA]</scope>
    <source>
        <strain evidence="2">AWRI1</strain>
        <tissue evidence="2">Single Adult Female</tissue>
    </source>
</reference>
<organism evidence="2 3">
    <name type="scientific">Parthenolecanium corni</name>
    <dbReference type="NCBI Taxonomy" id="536013"/>
    <lineage>
        <taxon>Eukaryota</taxon>
        <taxon>Metazoa</taxon>
        <taxon>Ecdysozoa</taxon>
        <taxon>Arthropoda</taxon>
        <taxon>Hexapoda</taxon>
        <taxon>Insecta</taxon>
        <taxon>Pterygota</taxon>
        <taxon>Neoptera</taxon>
        <taxon>Paraneoptera</taxon>
        <taxon>Hemiptera</taxon>
        <taxon>Sternorrhyncha</taxon>
        <taxon>Coccoidea</taxon>
        <taxon>Coccidae</taxon>
        <taxon>Parthenolecanium</taxon>
    </lineage>
</organism>
<evidence type="ECO:0000256" key="1">
    <source>
        <dbReference type="SAM" id="MobiDB-lite"/>
    </source>
</evidence>